<dbReference type="Gene3D" id="2.40.50.40">
    <property type="match status" value="1"/>
</dbReference>
<sequence length="324" mass="37571">MNSDVNLPHESDNQHRITQVRNRRRKNGILQYNVIYSFGSTEKGKWISLEDLQNADPETMSLISQYDEIHPFRKYQASHQKGKKVTEIIGIVSDNKEPKYVVKIEGSDFLEAVHSSYLYKYYKALLLDFFESKLVFKPSQTQIMNSSNEVLQQPMPQQVQTNIPIPNSSPSSSQFNLLQPFTQSVSNGQNDQIQVDQKIPKPPKQKKSQYQPFQQQQFLQMMQQMQVSPHPLMNGQMAQFSQQNQPIQQMQQQIQLKQKKTQRKSQKMQNSQQQQPTQVFYPQNLPVQPNFALQSPPNMMIGQMGSMLNFQNVQQVPHQAQGNQ</sequence>
<organism evidence="2 3">
    <name type="scientific">Tritrichomonas musculus</name>
    <dbReference type="NCBI Taxonomy" id="1915356"/>
    <lineage>
        <taxon>Eukaryota</taxon>
        <taxon>Metamonada</taxon>
        <taxon>Parabasalia</taxon>
        <taxon>Tritrichomonadida</taxon>
        <taxon>Tritrichomonadidae</taxon>
        <taxon>Tritrichomonas</taxon>
    </lineage>
</organism>
<dbReference type="EMBL" id="JAPFFF010000005">
    <property type="protein sequence ID" value="KAK8888680.1"/>
    <property type="molecule type" value="Genomic_DNA"/>
</dbReference>
<feature type="compositionally biased region" description="Low complexity" evidence="1">
    <location>
        <begin position="241"/>
        <end position="256"/>
    </location>
</feature>
<dbReference type="InterPro" id="IPR016197">
    <property type="entry name" value="Chromo-like_dom_sf"/>
</dbReference>
<feature type="region of interest" description="Disordered" evidence="1">
    <location>
        <begin position="153"/>
        <end position="175"/>
    </location>
</feature>
<reference evidence="2 3" key="1">
    <citation type="submission" date="2024-04" db="EMBL/GenBank/DDBJ databases">
        <title>Tritrichomonas musculus Genome.</title>
        <authorList>
            <person name="Alves-Ferreira E."/>
            <person name="Grigg M."/>
            <person name="Lorenzi H."/>
            <person name="Galac M."/>
        </authorList>
    </citation>
    <scope>NUCLEOTIDE SEQUENCE [LARGE SCALE GENOMIC DNA]</scope>
    <source>
        <strain evidence="2 3">EAF2021</strain>
    </source>
</reference>
<feature type="compositionally biased region" description="Basic residues" evidence="1">
    <location>
        <begin position="257"/>
        <end position="266"/>
    </location>
</feature>
<dbReference type="SUPFAM" id="SSF54160">
    <property type="entry name" value="Chromo domain-like"/>
    <property type="match status" value="1"/>
</dbReference>
<keyword evidence="3" id="KW-1185">Reference proteome</keyword>
<gene>
    <name evidence="2" type="ORF">M9Y10_033414</name>
</gene>
<proteinExistence type="predicted"/>
<accession>A0ABR2KFA9</accession>
<name>A0ABR2KFA9_9EUKA</name>
<feature type="compositionally biased region" description="Low complexity" evidence="1">
    <location>
        <begin position="162"/>
        <end position="173"/>
    </location>
</feature>
<evidence type="ECO:0000256" key="1">
    <source>
        <dbReference type="SAM" id="MobiDB-lite"/>
    </source>
</evidence>
<dbReference type="Proteomes" id="UP001470230">
    <property type="component" value="Unassembled WGS sequence"/>
</dbReference>
<evidence type="ECO:0000313" key="2">
    <source>
        <dbReference type="EMBL" id="KAK8888680.1"/>
    </source>
</evidence>
<comment type="caution">
    <text evidence="2">The sequence shown here is derived from an EMBL/GenBank/DDBJ whole genome shotgun (WGS) entry which is preliminary data.</text>
</comment>
<feature type="region of interest" description="Disordered" evidence="1">
    <location>
        <begin position="241"/>
        <end position="276"/>
    </location>
</feature>
<evidence type="ECO:0000313" key="3">
    <source>
        <dbReference type="Proteomes" id="UP001470230"/>
    </source>
</evidence>
<feature type="compositionally biased region" description="Low complexity" evidence="1">
    <location>
        <begin position="267"/>
        <end position="276"/>
    </location>
</feature>
<evidence type="ECO:0008006" key="4">
    <source>
        <dbReference type="Google" id="ProtNLM"/>
    </source>
</evidence>
<protein>
    <recommendedName>
        <fullName evidence="4">Chromo domain-containing protein</fullName>
    </recommendedName>
</protein>